<keyword evidence="3" id="KW-0443">Lipid metabolism</keyword>
<keyword evidence="4" id="KW-0732">Signal</keyword>
<dbReference type="AlphaFoldDB" id="A0AA88JZK8"/>
<dbReference type="PANTHER" id="PTHR10272:SF0">
    <property type="entry name" value="PLATELET-ACTIVATING FACTOR ACETYLHYDROLASE"/>
    <property type="match status" value="1"/>
</dbReference>
<comment type="caution">
    <text evidence="5">The sequence shown here is derived from an EMBL/GenBank/DDBJ whole genome shotgun (WGS) entry which is preliminary data.</text>
</comment>
<feature type="signal peptide" evidence="4">
    <location>
        <begin position="1"/>
        <end position="18"/>
    </location>
</feature>
<dbReference type="GO" id="GO:0016042">
    <property type="term" value="P:lipid catabolic process"/>
    <property type="evidence" value="ECO:0007669"/>
    <property type="project" value="UniProtKB-KW"/>
</dbReference>
<dbReference type="Proteomes" id="UP000326380">
    <property type="component" value="Unassembled WGS sequence"/>
</dbReference>
<evidence type="ECO:0000256" key="4">
    <source>
        <dbReference type="SAM" id="SignalP"/>
    </source>
</evidence>
<protein>
    <recommendedName>
        <fullName evidence="7">Alpha/beta hydrolase</fullName>
    </recommendedName>
</protein>
<feature type="chain" id="PRO_5041728421" description="Alpha/beta hydrolase" evidence="4">
    <location>
        <begin position="19"/>
        <end position="391"/>
    </location>
</feature>
<evidence type="ECO:0000313" key="5">
    <source>
        <dbReference type="EMBL" id="KAA9325932.1"/>
    </source>
</evidence>
<dbReference type="GO" id="GO:0003847">
    <property type="term" value="F:1-alkyl-2-acetylglycerophosphocholine esterase activity"/>
    <property type="evidence" value="ECO:0007669"/>
    <property type="project" value="TreeGrafter"/>
</dbReference>
<dbReference type="Pfam" id="PF03403">
    <property type="entry name" value="PAF-AH_p_II"/>
    <property type="match status" value="1"/>
</dbReference>
<dbReference type="SUPFAM" id="SSF53474">
    <property type="entry name" value="alpha/beta-Hydrolases"/>
    <property type="match status" value="1"/>
</dbReference>
<accession>A0AA88JZK8</accession>
<dbReference type="Gene3D" id="3.40.50.1820">
    <property type="entry name" value="alpha/beta hydrolase"/>
    <property type="match status" value="1"/>
</dbReference>
<gene>
    <name evidence="5" type="ORF">F0P96_19405</name>
</gene>
<evidence type="ECO:0000256" key="1">
    <source>
        <dbReference type="ARBA" id="ARBA00022801"/>
    </source>
</evidence>
<sequence length="391" mass="42262">MTAMRYCSLLLTAWLSVAACHSGSTDQAAVQLPVANIQLPAPSGPFGVGRTFYYWKDPARNRELPLWVYYPTAQTGSVAPADSVLSQPAWSQRYRELVGRRLGPGAATALLGLRTTAVRNAPAAPGAGALPVLLFAPGLHWLPTDYSTLLEELASQGYAVVAWAPPQYAGVVQLQSGELLEGTGLHEHAPLVADFRFVLQQLPRLNQTVGSPMNGRLDLSRVGALGHSIGGAAAVGAGQLAPQLRAVANLDGDFDEAETTGTLSQHVLYLTSEPPGLPNQPVTAWAQQDRSEARRQDVWDRLRRTAPKSSRIWLPGFYHSNFQDAALLPPAAVPEKLRRNRFGRVDGVQGLRLTAALLTAFFDAELRGQSPNALQQLGQRYPDIRIDTADR</sequence>
<evidence type="ECO:0008006" key="7">
    <source>
        <dbReference type="Google" id="ProtNLM"/>
    </source>
</evidence>
<name>A0AA88JZK8_9BACT</name>
<dbReference type="EMBL" id="VTWU01000008">
    <property type="protein sequence ID" value="KAA9325932.1"/>
    <property type="molecule type" value="Genomic_DNA"/>
</dbReference>
<evidence type="ECO:0000256" key="3">
    <source>
        <dbReference type="ARBA" id="ARBA00023098"/>
    </source>
</evidence>
<keyword evidence="6" id="KW-1185">Reference proteome</keyword>
<dbReference type="PANTHER" id="PTHR10272">
    <property type="entry name" value="PLATELET-ACTIVATING FACTOR ACETYLHYDROLASE"/>
    <property type="match status" value="1"/>
</dbReference>
<proteinExistence type="predicted"/>
<organism evidence="5 6">
    <name type="scientific">Hymenobacter busanensis</name>
    <dbReference type="NCBI Taxonomy" id="2607656"/>
    <lineage>
        <taxon>Bacteria</taxon>
        <taxon>Pseudomonadati</taxon>
        <taxon>Bacteroidota</taxon>
        <taxon>Cytophagia</taxon>
        <taxon>Cytophagales</taxon>
        <taxon>Hymenobacteraceae</taxon>
        <taxon>Hymenobacter</taxon>
    </lineage>
</organism>
<dbReference type="InterPro" id="IPR029058">
    <property type="entry name" value="AB_hydrolase_fold"/>
</dbReference>
<keyword evidence="2" id="KW-0442">Lipid degradation</keyword>
<reference evidence="5 6" key="1">
    <citation type="submission" date="2019-09" db="EMBL/GenBank/DDBJ databases">
        <title>Genome sequence of Hymenobacter sp. M3.</title>
        <authorList>
            <person name="Srinivasan S."/>
        </authorList>
    </citation>
    <scope>NUCLEOTIDE SEQUENCE [LARGE SCALE GENOMIC DNA]</scope>
    <source>
        <strain evidence="5 6">M3</strain>
    </source>
</reference>
<evidence type="ECO:0000313" key="6">
    <source>
        <dbReference type="Proteomes" id="UP000326380"/>
    </source>
</evidence>
<evidence type="ECO:0000256" key="2">
    <source>
        <dbReference type="ARBA" id="ARBA00022963"/>
    </source>
</evidence>
<keyword evidence="1" id="KW-0378">Hydrolase</keyword>
<dbReference type="PROSITE" id="PS51257">
    <property type="entry name" value="PROKAR_LIPOPROTEIN"/>
    <property type="match status" value="1"/>
</dbReference>